<keyword evidence="3" id="KW-1185">Reference proteome</keyword>
<feature type="compositionally biased region" description="Low complexity" evidence="1">
    <location>
        <begin position="800"/>
        <end position="851"/>
    </location>
</feature>
<evidence type="ECO:0000256" key="1">
    <source>
        <dbReference type="SAM" id="MobiDB-lite"/>
    </source>
</evidence>
<accession>A0A1D3D5W7</accession>
<feature type="region of interest" description="Disordered" evidence="1">
    <location>
        <begin position="477"/>
        <end position="528"/>
    </location>
</feature>
<dbReference type="VEuPathDB" id="ToxoDB:cyc_07746"/>
<feature type="region of interest" description="Disordered" evidence="1">
    <location>
        <begin position="19"/>
        <end position="278"/>
    </location>
</feature>
<reference evidence="2 3" key="1">
    <citation type="journal article" date="2016" name="BMC Genomics">
        <title>Comparative genomics reveals Cyclospora cayetanensis possesses coccidia-like metabolism and invasion components but unique surface antigens.</title>
        <authorList>
            <person name="Liu S."/>
            <person name="Wang L."/>
            <person name="Zheng H."/>
            <person name="Xu Z."/>
            <person name="Roellig D.M."/>
            <person name="Li N."/>
            <person name="Frace M.A."/>
            <person name="Tang K."/>
            <person name="Arrowood M.J."/>
            <person name="Moss D.M."/>
            <person name="Zhang L."/>
            <person name="Feng Y."/>
            <person name="Xiao L."/>
        </authorList>
    </citation>
    <scope>NUCLEOTIDE SEQUENCE [LARGE SCALE GENOMIC DNA]</scope>
    <source>
        <strain evidence="2 3">CHN_HEN01</strain>
    </source>
</reference>
<dbReference type="InParanoid" id="A0A1D3D5W7"/>
<dbReference type="Proteomes" id="UP000095192">
    <property type="component" value="Unassembled WGS sequence"/>
</dbReference>
<feature type="compositionally biased region" description="Low complexity" evidence="1">
    <location>
        <begin position="50"/>
        <end position="64"/>
    </location>
</feature>
<feature type="region of interest" description="Disordered" evidence="1">
    <location>
        <begin position="793"/>
        <end position="863"/>
    </location>
</feature>
<feature type="compositionally biased region" description="Pro residues" evidence="1">
    <location>
        <begin position="141"/>
        <end position="152"/>
    </location>
</feature>
<dbReference type="VEuPathDB" id="ToxoDB:LOC34623645"/>
<protein>
    <recommendedName>
        <fullName evidence="4">Nascent polypeptide-associated complex subunit alpha, muscle-specific form</fullName>
    </recommendedName>
</protein>
<feature type="compositionally biased region" description="Low complexity" evidence="1">
    <location>
        <begin position="110"/>
        <end position="125"/>
    </location>
</feature>
<feature type="region of interest" description="Disordered" evidence="1">
    <location>
        <begin position="581"/>
        <end position="608"/>
    </location>
</feature>
<evidence type="ECO:0008006" key="4">
    <source>
        <dbReference type="Google" id="ProtNLM"/>
    </source>
</evidence>
<dbReference type="EMBL" id="JROU02000599">
    <property type="protein sequence ID" value="OEH78840.1"/>
    <property type="molecule type" value="Genomic_DNA"/>
</dbReference>
<evidence type="ECO:0000313" key="2">
    <source>
        <dbReference type="EMBL" id="OEH78840.1"/>
    </source>
</evidence>
<sequence length="863" mass="90248">MEKKLPVPKPPVSKAVVIVGKGPPPPGGPPGGGIPGAKIVLQGNGPPPGKAALTKPPAAPLPGAMASAKPTISKPDVPQPALKAAQKELPKAPGVPAGTKPLGSPPKSPLLPKTPLSESKSPLSKSPEDAKKPSLPGNGAPKPPATSQPPKLPASAAKGPPGESKAPTSKIVPDAGSPIAVKGLPGAPKPAAAAKESSGPTPLPVPGASLKPAAGAGKPASPPKQEASGPAGAPSAPPGADKSASPAPPVKKASVASAGQAPGVGPEASKPAAPKQSLESVDELGRLRGVGDLAPKSELAHDLLGNSIPVFDKQQERGAALVGEIGWLTRQDPLLRSIMKIPGGAVPLFEHSLQQAFHKLCCSRMRSHRKTLTVSEGRRLADRRPEMRDAMKGPVERGLDAGALGGVSVPGGIPGYFMSVPPWPVPTPMPMDVARCWGTHPQWMNFPDAQISPYAAYPPQAVRPPHPMMYGQPYAYEEGSQGPSTQQGTLPGNYWPGYPLQSETPEPPKAVKKDATGSSGPIAPVLSENPVEDRRLLKGSKGLTQLEGVRTRGYVMARGDEELGKTKWSAVERHINNIRGGYGEAFRPPEESQIPPKTPSMRAVRKHSGTRDEIYSGFRPYYVRDKKPYVDEVIPRSGEPKEASSAYPVFPKKNQLMLRPKERTWDRWGTTGLTAPRKRTYQSLSELASCFSNLEAEDQDDVISLLLLCRKLEQQVEKQHVVIDMLEHDLSEAQKVLKFPPEWRSLEGLDFAGMVPSDTPFQATAATPLFIKSTSSLPSNVPEDPNANFGVGVPLTGQSKPTPATRTAPATAGGTTPAAKPVGAAKLTPTPGVAAADGPKKPPAGMKPRAPVLGAKKVTFKKA</sequence>
<evidence type="ECO:0000313" key="3">
    <source>
        <dbReference type="Proteomes" id="UP000095192"/>
    </source>
</evidence>
<feature type="compositionally biased region" description="Low complexity" evidence="1">
    <location>
        <begin position="180"/>
        <end position="195"/>
    </location>
</feature>
<proteinExistence type="predicted"/>
<comment type="caution">
    <text evidence="2">The sequence shown here is derived from an EMBL/GenBank/DDBJ whole genome shotgun (WGS) entry which is preliminary data.</text>
</comment>
<dbReference type="AlphaFoldDB" id="A0A1D3D5W7"/>
<feature type="compositionally biased region" description="Polar residues" evidence="1">
    <location>
        <begin position="481"/>
        <end position="490"/>
    </location>
</feature>
<gene>
    <name evidence="2" type="ORF">cyc_07746</name>
</gene>
<feature type="compositionally biased region" description="Low complexity" evidence="1">
    <location>
        <begin position="206"/>
        <end position="245"/>
    </location>
</feature>
<organism evidence="2 3">
    <name type="scientific">Cyclospora cayetanensis</name>
    <dbReference type="NCBI Taxonomy" id="88456"/>
    <lineage>
        <taxon>Eukaryota</taxon>
        <taxon>Sar</taxon>
        <taxon>Alveolata</taxon>
        <taxon>Apicomplexa</taxon>
        <taxon>Conoidasida</taxon>
        <taxon>Coccidia</taxon>
        <taxon>Eucoccidiorida</taxon>
        <taxon>Eimeriorina</taxon>
        <taxon>Eimeriidae</taxon>
        <taxon>Cyclospora</taxon>
    </lineage>
</organism>
<name>A0A1D3D5W7_9EIME</name>